<proteinExistence type="predicted"/>
<dbReference type="EMBL" id="HBUE01306236">
    <property type="protein sequence ID" value="CAG6581160.1"/>
    <property type="molecule type" value="Transcribed_RNA"/>
</dbReference>
<evidence type="ECO:0000313" key="2">
    <source>
        <dbReference type="EMBL" id="CAG6529374.1"/>
    </source>
</evidence>
<feature type="compositionally biased region" description="Polar residues" evidence="1">
    <location>
        <begin position="85"/>
        <end position="101"/>
    </location>
</feature>
<dbReference type="EMBL" id="HBUE01200084">
    <property type="protein sequence ID" value="CAG6529374.1"/>
    <property type="molecule type" value="Transcribed_RNA"/>
</dbReference>
<name>A0A8D8MI19_CULPI</name>
<evidence type="ECO:0000256" key="1">
    <source>
        <dbReference type="SAM" id="MobiDB-lite"/>
    </source>
</evidence>
<accession>A0A8D8MI19</accession>
<feature type="compositionally biased region" description="Polar residues" evidence="1">
    <location>
        <begin position="137"/>
        <end position="146"/>
    </location>
</feature>
<feature type="region of interest" description="Disordered" evidence="1">
    <location>
        <begin position="1"/>
        <end position="146"/>
    </location>
</feature>
<sequence>MCGAGKWRRSSASPKTMSSQRGERVQSTATTPKECRVTAEVELPTSVTSQDQRKSLPSGSAVTTTALREARHFPASGDPVRVTTEEASTTSGPTQALHSQPSPHPEKPRRHLVHPDRHQFRQQLAHPNGRNRFAPLSPQSQLLQGN</sequence>
<dbReference type="AlphaFoldDB" id="A0A8D8MI19"/>
<feature type="compositionally biased region" description="Polar residues" evidence="1">
    <location>
        <begin position="45"/>
        <end position="66"/>
    </location>
</feature>
<feature type="compositionally biased region" description="Polar residues" evidence="1">
    <location>
        <begin position="10"/>
        <end position="31"/>
    </location>
</feature>
<protein>
    <submittedName>
        <fullName evidence="2">(northern house mosquito) hypothetical protein</fullName>
    </submittedName>
</protein>
<reference evidence="2" key="1">
    <citation type="submission" date="2021-05" db="EMBL/GenBank/DDBJ databases">
        <authorList>
            <person name="Alioto T."/>
            <person name="Alioto T."/>
            <person name="Gomez Garrido J."/>
        </authorList>
    </citation>
    <scope>NUCLEOTIDE SEQUENCE</scope>
</reference>
<organism evidence="2">
    <name type="scientific">Culex pipiens</name>
    <name type="common">House mosquito</name>
    <dbReference type="NCBI Taxonomy" id="7175"/>
    <lineage>
        <taxon>Eukaryota</taxon>
        <taxon>Metazoa</taxon>
        <taxon>Ecdysozoa</taxon>
        <taxon>Arthropoda</taxon>
        <taxon>Hexapoda</taxon>
        <taxon>Insecta</taxon>
        <taxon>Pterygota</taxon>
        <taxon>Neoptera</taxon>
        <taxon>Endopterygota</taxon>
        <taxon>Diptera</taxon>
        <taxon>Nematocera</taxon>
        <taxon>Culicoidea</taxon>
        <taxon>Culicidae</taxon>
        <taxon>Culicinae</taxon>
        <taxon>Culicini</taxon>
        <taxon>Culex</taxon>
        <taxon>Culex</taxon>
    </lineage>
</organism>